<evidence type="ECO:0000256" key="1">
    <source>
        <dbReference type="ARBA" id="ARBA00004496"/>
    </source>
</evidence>
<dbReference type="PANTHER" id="PTHR15239:SF6">
    <property type="entry name" value="RIBOSOME QUALITY CONTROL COMPLEX SUBUNIT NEMF"/>
    <property type="match status" value="1"/>
</dbReference>
<dbReference type="PANTHER" id="PTHR15239">
    <property type="entry name" value="NUCLEAR EXPORT MEDIATOR FACTOR NEMF"/>
    <property type="match status" value="1"/>
</dbReference>
<comment type="caution">
    <text evidence="8">The sequence shown here is derived from an EMBL/GenBank/DDBJ whole genome shotgun (WGS) entry which is preliminary data.</text>
</comment>
<feature type="compositionally biased region" description="Basic and acidic residues" evidence="6">
    <location>
        <begin position="471"/>
        <end position="492"/>
    </location>
</feature>
<dbReference type="AlphaFoldDB" id="A0AAV0S3N5"/>
<dbReference type="Pfam" id="PF00098">
    <property type="entry name" value="zf-CCHC"/>
    <property type="match status" value="1"/>
</dbReference>
<dbReference type="SMART" id="SM00343">
    <property type="entry name" value="ZnF_C2HC"/>
    <property type="match status" value="1"/>
</dbReference>
<dbReference type="GO" id="GO:0008270">
    <property type="term" value="F:zinc ion binding"/>
    <property type="evidence" value="ECO:0007669"/>
    <property type="project" value="UniProtKB-KW"/>
</dbReference>
<keyword evidence="5" id="KW-0479">Metal-binding</keyword>
<feature type="compositionally biased region" description="Acidic residues" evidence="6">
    <location>
        <begin position="244"/>
        <end position="260"/>
    </location>
</feature>
<dbReference type="GO" id="GO:1990112">
    <property type="term" value="C:RQC complex"/>
    <property type="evidence" value="ECO:0007669"/>
    <property type="project" value="TreeGrafter"/>
</dbReference>
<sequence>MSWEDLARMVKEERKSGNPVAALIDKLHLEKNCMTLLLSNNNLDDMDDDEKTLPADKVEVDIALSAHANARRWYEMKKKQETKQEKTVKAHEKAFKAAERKTRIQLSQEKSVATISHIRKVHWFEKFNWFISSENYLVISGRDAQQNEMIVKLYVSKGDLYVHAELHGASSTVIKNHRPDQAVPPLTLNQAGCFTKEELSPPSSIMGFGLLFRLDESSLGAHLNERRVRGEEDGTSDIITESGPPEEDISDSDSDQEGTEAETKADDCTISSSEPSDNPSGKGVASVTPQLEDIFDRALGIGATTTSGINYTVEAAAQTNIEEEHDEEDRKATGRDKPYVSKAERRKLKKGGRAGGHTETEHQPEELKDAAGVSVDQSDTNIPSSKPGGGKVGRGQKSKLKKMKVKYADQDEEERRIRMALLASAGNAQKTDEEKEQGNTVTMKEKVPVSGLEDAPKVCYKCKKTGHLSRDCPELHDESLSSHTNDEVESKSRRGGGMAKEADKVVMDEDDIHEIGEEEKEKLNDVDYLTGNPLPNDILLYAVPICGPYTALQSYKYRVKIIPGSAKKGKAAKTAMNLFNHTAEASAREKELIKACTDPQLFAAIIGNVKISAAGLTQLKQKQKKGKKSDKKDNK</sequence>
<evidence type="ECO:0000313" key="8">
    <source>
        <dbReference type="EMBL" id="CAI0626443.1"/>
    </source>
</evidence>
<name>A0AAV0S3N5_9ROSI</name>
<feature type="compositionally biased region" description="Basic residues" evidence="6">
    <location>
        <begin position="394"/>
        <end position="405"/>
    </location>
</feature>
<dbReference type="GO" id="GO:0000049">
    <property type="term" value="F:tRNA binding"/>
    <property type="evidence" value="ECO:0007669"/>
    <property type="project" value="TreeGrafter"/>
</dbReference>
<keyword evidence="5" id="KW-0863">Zinc-finger</keyword>
<comment type="similarity">
    <text evidence="2">Belongs to the NEMF family.</text>
</comment>
<feature type="compositionally biased region" description="Basic and acidic residues" evidence="6">
    <location>
        <begin position="328"/>
        <end position="343"/>
    </location>
</feature>
<dbReference type="Proteomes" id="UP001154282">
    <property type="component" value="Unassembled WGS sequence"/>
</dbReference>
<dbReference type="GO" id="GO:1990116">
    <property type="term" value="P:ribosome-associated ubiquitin-dependent protein catabolic process"/>
    <property type="evidence" value="ECO:0007669"/>
    <property type="project" value="TreeGrafter"/>
</dbReference>
<dbReference type="Pfam" id="PF05670">
    <property type="entry name" value="NFACT-R_1"/>
    <property type="match status" value="1"/>
</dbReference>
<feature type="region of interest" description="Disordered" evidence="6">
    <location>
        <begin position="471"/>
        <end position="502"/>
    </location>
</feature>
<keyword evidence="5" id="KW-0862">Zinc</keyword>
<dbReference type="InterPro" id="IPR036875">
    <property type="entry name" value="Znf_CCHC_sf"/>
</dbReference>
<dbReference type="EMBL" id="CAMGYJ010000011">
    <property type="protein sequence ID" value="CAI0626443.1"/>
    <property type="molecule type" value="Genomic_DNA"/>
</dbReference>
<feature type="region of interest" description="Disordered" evidence="6">
    <location>
        <begin position="320"/>
        <end position="412"/>
    </location>
</feature>
<gene>
    <name evidence="8" type="ORF">LITE_LOCUS50856</name>
</gene>
<evidence type="ECO:0000256" key="5">
    <source>
        <dbReference type="PROSITE-ProRule" id="PRU00047"/>
    </source>
</evidence>
<proteinExistence type="inferred from homology"/>
<dbReference type="Pfam" id="PF11923">
    <property type="entry name" value="NFACT-C"/>
    <property type="match status" value="1"/>
</dbReference>
<accession>A0AAV0S3N5</accession>
<evidence type="ECO:0000256" key="4">
    <source>
        <dbReference type="ARBA" id="ARBA00023054"/>
    </source>
</evidence>
<comment type="subcellular location">
    <subcellularLocation>
        <location evidence="1">Cytoplasm</location>
    </subcellularLocation>
</comment>
<dbReference type="GO" id="GO:0043023">
    <property type="term" value="F:ribosomal large subunit binding"/>
    <property type="evidence" value="ECO:0007669"/>
    <property type="project" value="TreeGrafter"/>
</dbReference>
<feature type="compositionally biased region" description="Polar residues" evidence="6">
    <location>
        <begin position="269"/>
        <end position="279"/>
    </location>
</feature>
<organism evidence="8 9">
    <name type="scientific">Linum tenue</name>
    <dbReference type="NCBI Taxonomy" id="586396"/>
    <lineage>
        <taxon>Eukaryota</taxon>
        <taxon>Viridiplantae</taxon>
        <taxon>Streptophyta</taxon>
        <taxon>Embryophyta</taxon>
        <taxon>Tracheophyta</taxon>
        <taxon>Spermatophyta</taxon>
        <taxon>Magnoliopsida</taxon>
        <taxon>eudicotyledons</taxon>
        <taxon>Gunneridae</taxon>
        <taxon>Pentapetalae</taxon>
        <taxon>rosids</taxon>
        <taxon>fabids</taxon>
        <taxon>Malpighiales</taxon>
        <taxon>Linaceae</taxon>
        <taxon>Linum</taxon>
    </lineage>
</organism>
<dbReference type="GO" id="GO:0072344">
    <property type="term" value="P:rescue of stalled ribosome"/>
    <property type="evidence" value="ECO:0007669"/>
    <property type="project" value="TreeGrafter"/>
</dbReference>
<dbReference type="InterPro" id="IPR008532">
    <property type="entry name" value="NFACT_RNA-bd"/>
</dbReference>
<dbReference type="PROSITE" id="PS50158">
    <property type="entry name" value="ZF_CCHC"/>
    <property type="match status" value="1"/>
</dbReference>
<protein>
    <recommendedName>
        <fullName evidence="7">CCHC-type domain-containing protein</fullName>
    </recommendedName>
</protein>
<feature type="compositionally biased region" description="Polar residues" evidence="6">
    <location>
        <begin position="375"/>
        <end position="384"/>
    </location>
</feature>
<feature type="domain" description="CCHC-type" evidence="7">
    <location>
        <begin position="459"/>
        <end position="474"/>
    </location>
</feature>
<reference evidence="8" key="1">
    <citation type="submission" date="2022-08" db="EMBL/GenBank/DDBJ databases">
        <authorList>
            <person name="Gutierrez-Valencia J."/>
        </authorList>
    </citation>
    <scope>NUCLEOTIDE SEQUENCE</scope>
</reference>
<keyword evidence="9" id="KW-1185">Reference proteome</keyword>
<evidence type="ECO:0000256" key="3">
    <source>
        <dbReference type="ARBA" id="ARBA00022490"/>
    </source>
</evidence>
<evidence type="ECO:0000256" key="2">
    <source>
        <dbReference type="ARBA" id="ARBA00008318"/>
    </source>
</evidence>
<feature type="compositionally biased region" description="Basic and acidic residues" evidence="6">
    <location>
        <begin position="356"/>
        <end position="369"/>
    </location>
</feature>
<dbReference type="SUPFAM" id="SSF57756">
    <property type="entry name" value="Retrovirus zinc finger-like domains"/>
    <property type="match status" value="1"/>
</dbReference>
<evidence type="ECO:0000313" key="9">
    <source>
        <dbReference type="Proteomes" id="UP001154282"/>
    </source>
</evidence>
<keyword evidence="3" id="KW-0963">Cytoplasm</keyword>
<dbReference type="InterPro" id="IPR021846">
    <property type="entry name" value="NFACT-C"/>
</dbReference>
<dbReference type="Gene3D" id="4.10.60.10">
    <property type="entry name" value="Zinc finger, CCHC-type"/>
    <property type="match status" value="1"/>
</dbReference>
<evidence type="ECO:0000259" key="7">
    <source>
        <dbReference type="PROSITE" id="PS50158"/>
    </source>
</evidence>
<keyword evidence="4" id="KW-0175">Coiled coil</keyword>
<feature type="region of interest" description="Disordered" evidence="6">
    <location>
        <begin position="224"/>
        <end position="286"/>
    </location>
</feature>
<dbReference type="GO" id="GO:0005737">
    <property type="term" value="C:cytoplasm"/>
    <property type="evidence" value="ECO:0007669"/>
    <property type="project" value="UniProtKB-SubCell"/>
</dbReference>
<dbReference type="InterPro" id="IPR051608">
    <property type="entry name" value="RQC_Subunit_NEMF"/>
</dbReference>
<dbReference type="InterPro" id="IPR001878">
    <property type="entry name" value="Znf_CCHC"/>
</dbReference>
<evidence type="ECO:0000256" key="6">
    <source>
        <dbReference type="SAM" id="MobiDB-lite"/>
    </source>
</evidence>